<evidence type="ECO:0000256" key="1">
    <source>
        <dbReference type="ARBA" id="ARBA00004496"/>
    </source>
</evidence>
<keyword evidence="4 13" id="KW-0963">Cytoplasm</keyword>
<keyword evidence="11 13" id="KW-0443">Lipid metabolism</keyword>
<dbReference type="PROSITE" id="PS00627">
    <property type="entry name" value="GHMP_KINASES_ATP"/>
    <property type="match status" value="1"/>
</dbReference>
<comment type="pathway">
    <text evidence="12 13">Isoprenoid biosynthesis; isopentenyl diphosphate biosynthesis via mevalonate pathway; isopentenyl diphosphate from (R)-mevalonate: step 1/3.</text>
</comment>
<evidence type="ECO:0000259" key="14">
    <source>
        <dbReference type="Pfam" id="PF00288"/>
    </source>
</evidence>
<feature type="domain" description="GHMP kinase N-terminal" evidence="14">
    <location>
        <begin position="141"/>
        <end position="220"/>
    </location>
</feature>
<feature type="domain" description="GHMP kinase C-terminal" evidence="15">
    <location>
        <begin position="303"/>
        <end position="352"/>
    </location>
</feature>
<name>A0A8T0D2T5_9TREM</name>
<dbReference type="InterPro" id="IPR013750">
    <property type="entry name" value="GHMP_kinase_C_dom"/>
</dbReference>
<keyword evidence="5 13" id="KW-0444">Lipid biosynthesis</keyword>
<sequence>MSLSVSAPAKVILFGEHAVVYGQPAIAVAVDLRCYFDITAKHHVNNTGSLCIYLRDLPETVVQLSKPADEYLDASLKSSEELLEKAWTMVSNTLRTSNPFTPNSTASRSVCICFYLLLRSLQIARSCTFSSCRAVLRCGLHTHIEVHSNIPIGAGLGSSAAFSVAAATTFLILSGCLSMESDFAPNGQQCALIQSLAHEAEAIIHGKPSGLDTAVSVHGGGIYFKRHASTPVLHRIHIPSEDWNILIVNSNVGRSTGEVVQAVADRRRRQTTAVDDLLQKIGELSKKAFDMLNGNEACLAKLTPLIRKNQQLLVSLDVSCLAVDEIISELCRFGLTAKLTGAGRGGCVIAVALNPCGYEQALQLMRSKSLWAKVVRGFAAGVHVLRTSACLSAL</sequence>
<evidence type="ECO:0000313" key="16">
    <source>
        <dbReference type="EMBL" id="KAF8561008.1"/>
    </source>
</evidence>
<evidence type="ECO:0000256" key="3">
    <source>
        <dbReference type="ARBA" id="ARBA00012103"/>
    </source>
</evidence>
<keyword evidence="9 13" id="KW-0067">ATP-binding</keyword>
<dbReference type="Gene3D" id="3.30.230.10">
    <property type="match status" value="1"/>
</dbReference>
<dbReference type="SUPFAM" id="SSF54211">
    <property type="entry name" value="Ribosomal protein S5 domain 2-like"/>
    <property type="match status" value="1"/>
</dbReference>
<keyword evidence="13" id="KW-0756">Sterol biosynthesis</keyword>
<evidence type="ECO:0000313" key="17">
    <source>
        <dbReference type="Proteomes" id="UP000699462"/>
    </source>
</evidence>
<comment type="caution">
    <text evidence="16">The sequence shown here is derived from an EMBL/GenBank/DDBJ whole genome shotgun (WGS) entry which is preliminary data.</text>
</comment>
<dbReference type="AlphaFoldDB" id="A0A8T0D2T5"/>
<keyword evidence="13" id="KW-1207">Sterol metabolism</keyword>
<keyword evidence="13" id="KW-0753">Steroid metabolism</keyword>
<dbReference type="GO" id="GO:0005524">
    <property type="term" value="F:ATP binding"/>
    <property type="evidence" value="ECO:0007669"/>
    <property type="project" value="UniProtKB-KW"/>
</dbReference>
<dbReference type="InterPro" id="IPR014721">
    <property type="entry name" value="Ribsml_uS5_D2-typ_fold_subgr"/>
</dbReference>
<comment type="similarity">
    <text evidence="2 13">Belongs to the GHMP kinase family. Mevalonate kinase subfamily.</text>
</comment>
<keyword evidence="6 13" id="KW-0808">Transferase</keyword>
<evidence type="ECO:0000256" key="4">
    <source>
        <dbReference type="ARBA" id="ARBA00022490"/>
    </source>
</evidence>
<comment type="catalytic activity">
    <reaction evidence="13">
        <text>(R)-mevalonate + ATP = (R)-5-phosphomevalonate + ADP + H(+)</text>
        <dbReference type="Rhea" id="RHEA:17065"/>
        <dbReference type="ChEBI" id="CHEBI:15378"/>
        <dbReference type="ChEBI" id="CHEBI:30616"/>
        <dbReference type="ChEBI" id="CHEBI:36464"/>
        <dbReference type="ChEBI" id="CHEBI:58146"/>
        <dbReference type="ChEBI" id="CHEBI:456216"/>
        <dbReference type="EC" id="2.7.1.36"/>
    </reaction>
</comment>
<evidence type="ECO:0000256" key="7">
    <source>
        <dbReference type="ARBA" id="ARBA00022741"/>
    </source>
</evidence>
<keyword evidence="8 13" id="KW-0418">Kinase</keyword>
<dbReference type="EMBL" id="JTDF01022064">
    <property type="protein sequence ID" value="KAF8561008.1"/>
    <property type="molecule type" value="Genomic_DNA"/>
</dbReference>
<dbReference type="SUPFAM" id="SSF55060">
    <property type="entry name" value="GHMP Kinase, C-terminal domain"/>
    <property type="match status" value="1"/>
</dbReference>
<organism evidence="16 17">
    <name type="scientific">Paragonimus westermani</name>
    <dbReference type="NCBI Taxonomy" id="34504"/>
    <lineage>
        <taxon>Eukaryota</taxon>
        <taxon>Metazoa</taxon>
        <taxon>Spiralia</taxon>
        <taxon>Lophotrochozoa</taxon>
        <taxon>Platyhelminthes</taxon>
        <taxon>Trematoda</taxon>
        <taxon>Digenea</taxon>
        <taxon>Plagiorchiida</taxon>
        <taxon>Troglotremata</taxon>
        <taxon>Troglotrematidae</taxon>
        <taxon>Paragonimus</taxon>
    </lineage>
</organism>
<dbReference type="NCBIfam" id="TIGR00549">
    <property type="entry name" value="mevalon_kin"/>
    <property type="match status" value="1"/>
</dbReference>
<comment type="subcellular location">
    <subcellularLocation>
        <location evidence="1 13">Cytoplasm</location>
    </subcellularLocation>
</comment>
<keyword evidence="10" id="KW-0460">Magnesium</keyword>
<reference evidence="16 17" key="1">
    <citation type="submission" date="2019-07" db="EMBL/GenBank/DDBJ databases">
        <title>Annotation for the trematode Paragonimus westermani.</title>
        <authorList>
            <person name="Choi Y.-J."/>
        </authorList>
    </citation>
    <scope>NUCLEOTIDE SEQUENCE [LARGE SCALE GENOMIC DNA]</scope>
    <source>
        <strain evidence="16">180907_Pwestermani</strain>
    </source>
</reference>
<dbReference type="Gene3D" id="3.30.70.890">
    <property type="entry name" value="GHMP kinase, C-terminal domain"/>
    <property type="match status" value="1"/>
</dbReference>
<evidence type="ECO:0000256" key="11">
    <source>
        <dbReference type="ARBA" id="ARBA00023098"/>
    </source>
</evidence>
<dbReference type="PANTHER" id="PTHR43290:SF2">
    <property type="entry name" value="MEVALONATE KINASE"/>
    <property type="match status" value="1"/>
</dbReference>
<evidence type="ECO:0000256" key="6">
    <source>
        <dbReference type="ARBA" id="ARBA00022679"/>
    </source>
</evidence>
<dbReference type="Pfam" id="PF08544">
    <property type="entry name" value="GHMP_kinases_C"/>
    <property type="match status" value="1"/>
</dbReference>
<evidence type="ECO:0000256" key="12">
    <source>
        <dbReference type="ARBA" id="ARBA00029438"/>
    </source>
</evidence>
<keyword evidence="13" id="KW-0752">Steroid biosynthesis</keyword>
<evidence type="ECO:0000256" key="5">
    <source>
        <dbReference type="ARBA" id="ARBA00022516"/>
    </source>
</evidence>
<dbReference type="InterPro" id="IPR006205">
    <property type="entry name" value="Mev_gal_kin"/>
</dbReference>
<evidence type="ECO:0000256" key="2">
    <source>
        <dbReference type="ARBA" id="ARBA00006495"/>
    </source>
</evidence>
<evidence type="ECO:0000256" key="10">
    <source>
        <dbReference type="ARBA" id="ARBA00022842"/>
    </source>
</evidence>
<evidence type="ECO:0000256" key="8">
    <source>
        <dbReference type="ARBA" id="ARBA00022777"/>
    </source>
</evidence>
<evidence type="ECO:0000256" key="13">
    <source>
        <dbReference type="RuleBase" id="RU363087"/>
    </source>
</evidence>
<dbReference type="InterPro" id="IPR036554">
    <property type="entry name" value="GHMP_kinase_C_sf"/>
</dbReference>
<dbReference type="PANTHER" id="PTHR43290">
    <property type="entry name" value="MEVALONATE KINASE"/>
    <property type="match status" value="1"/>
</dbReference>
<dbReference type="GO" id="GO:0004496">
    <property type="term" value="F:mevalonate kinase activity"/>
    <property type="evidence" value="ECO:0007669"/>
    <property type="project" value="UniProtKB-EC"/>
</dbReference>
<gene>
    <name evidence="16" type="ORF">P879_09669</name>
</gene>
<dbReference type="Proteomes" id="UP000699462">
    <property type="component" value="Unassembled WGS sequence"/>
</dbReference>
<keyword evidence="17" id="KW-1185">Reference proteome</keyword>
<proteinExistence type="inferred from homology"/>
<evidence type="ECO:0000259" key="15">
    <source>
        <dbReference type="Pfam" id="PF08544"/>
    </source>
</evidence>
<evidence type="ECO:0000256" key="9">
    <source>
        <dbReference type="ARBA" id="ARBA00022840"/>
    </source>
</evidence>
<protein>
    <recommendedName>
        <fullName evidence="3 13">Mevalonate kinase</fullName>
        <shortName evidence="13">MK</shortName>
        <ecNumber evidence="3 13">2.7.1.36</ecNumber>
    </recommendedName>
</protein>
<dbReference type="GO" id="GO:0005829">
    <property type="term" value="C:cytosol"/>
    <property type="evidence" value="ECO:0007669"/>
    <property type="project" value="TreeGrafter"/>
</dbReference>
<dbReference type="InterPro" id="IPR006203">
    <property type="entry name" value="GHMP_knse_ATP-bd_CS"/>
</dbReference>
<dbReference type="InterPro" id="IPR006204">
    <property type="entry name" value="GHMP_kinase_N_dom"/>
</dbReference>
<keyword evidence="7 13" id="KW-0547">Nucleotide-binding</keyword>
<dbReference type="PRINTS" id="PR00959">
    <property type="entry name" value="MEVGALKINASE"/>
</dbReference>
<dbReference type="EC" id="2.7.1.36" evidence="3 13"/>
<dbReference type="InterPro" id="IPR020568">
    <property type="entry name" value="Ribosomal_Su5_D2-typ_SF"/>
</dbReference>
<dbReference type="GO" id="GO:0016126">
    <property type="term" value="P:sterol biosynthetic process"/>
    <property type="evidence" value="ECO:0007669"/>
    <property type="project" value="UniProtKB-KW"/>
</dbReference>
<dbReference type="OrthoDB" id="1652964at2759"/>
<accession>A0A8T0D2T5</accession>
<dbReference type="Pfam" id="PF00288">
    <property type="entry name" value="GHMP_kinases_N"/>
    <property type="match status" value="1"/>
</dbReference>
<dbReference type="GO" id="GO:0019287">
    <property type="term" value="P:isopentenyl diphosphate biosynthetic process, mevalonate pathway"/>
    <property type="evidence" value="ECO:0007669"/>
    <property type="project" value="TreeGrafter"/>
</dbReference>